<dbReference type="Proteomes" id="UP001302126">
    <property type="component" value="Unassembled WGS sequence"/>
</dbReference>
<keyword evidence="2" id="KW-1185">Reference proteome</keyword>
<reference evidence="1" key="2">
    <citation type="submission" date="2023-05" db="EMBL/GenBank/DDBJ databases">
        <authorList>
            <consortium name="Lawrence Berkeley National Laboratory"/>
            <person name="Steindorff A."/>
            <person name="Hensen N."/>
            <person name="Bonometti L."/>
            <person name="Westerberg I."/>
            <person name="Brannstrom I.O."/>
            <person name="Guillou S."/>
            <person name="Cros-Aarteil S."/>
            <person name="Calhoun S."/>
            <person name="Haridas S."/>
            <person name="Kuo A."/>
            <person name="Mondo S."/>
            <person name="Pangilinan J."/>
            <person name="Riley R."/>
            <person name="Labutti K."/>
            <person name="Andreopoulos B."/>
            <person name="Lipzen A."/>
            <person name="Chen C."/>
            <person name="Yanf M."/>
            <person name="Daum C."/>
            <person name="Ng V."/>
            <person name="Clum A."/>
            <person name="Ohm R."/>
            <person name="Martin F."/>
            <person name="Silar P."/>
            <person name="Natvig D."/>
            <person name="Lalanne C."/>
            <person name="Gautier V."/>
            <person name="Ament-Velasquez S.L."/>
            <person name="Kruys A."/>
            <person name="Hutchinson M.I."/>
            <person name="Powell A.J."/>
            <person name="Barry K."/>
            <person name="Miller A.N."/>
            <person name="Grigoriev I.V."/>
            <person name="Debuchy R."/>
            <person name="Gladieux P."/>
            <person name="Thoren M.H."/>
            <person name="Johannesson H."/>
        </authorList>
    </citation>
    <scope>NUCLEOTIDE SEQUENCE</scope>
    <source>
        <strain evidence="1">PSN309</strain>
    </source>
</reference>
<evidence type="ECO:0000313" key="1">
    <source>
        <dbReference type="EMBL" id="KAK4183379.1"/>
    </source>
</evidence>
<gene>
    <name evidence="1" type="ORF">QBC35DRAFT_508128</name>
</gene>
<proteinExistence type="predicted"/>
<protein>
    <submittedName>
        <fullName evidence="1">Uncharacterized protein</fullName>
    </submittedName>
</protein>
<name>A0AAN6WJU4_9PEZI</name>
<sequence length="139" mass="15391">MEFFIITESNPLPPAILRHLALSGALDEISNVPGAVRSYIYWHSRRDKETGKTTKPLLFFIYQTGRYGPQNGFRLCVVHQGYYIAAPTKPEGAITEEDEIDLLEKPIPQGHMEVVTLGEAVGIPDPEPESDSELGPDAI</sequence>
<comment type="caution">
    <text evidence="1">The sequence shown here is derived from an EMBL/GenBank/DDBJ whole genome shotgun (WGS) entry which is preliminary data.</text>
</comment>
<dbReference type="EMBL" id="MU864553">
    <property type="protein sequence ID" value="KAK4183379.1"/>
    <property type="molecule type" value="Genomic_DNA"/>
</dbReference>
<accession>A0AAN6WJU4</accession>
<dbReference type="AlphaFoldDB" id="A0AAN6WJU4"/>
<organism evidence="1 2">
    <name type="scientific">Podospora australis</name>
    <dbReference type="NCBI Taxonomy" id="1536484"/>
    <lineage>
        <taxon>Eukaryota</taxon>
        <taxon>Fungi</taxon>
        <taxon>Dikarya</taxon>
        <taxon>Ascomycota</taxon>
        <taxon>Pezizomycotina</taxon>
        <taxon>Sordariomycetes</taxon>
        <taxon>Sordariomycetidae</taxon>
        <taxon>Sordariales</taxon>
        <taxon>Podosporaceae</taxon>
        <taxon>Podospora</taxon>
    </lineage>
</organism>
<evidence type="ECO:0000313" key="2">
    <source>
        <dbReference type="Proteomes" id="UP001302126"/>
    </source>
</evidence>
<reference evidence="1" key="1">
    <citation type="journal article" date="2023" name="Mol. Phylogenet. Evol.">
        <title>Genome-scale phylogeny and comparative genomics of the fungal order Sordariales.</title>
        <authorList>
            <person name="Hensen N."/>
            <person name="Bonometti L."/>
            <person name="Westerberg I."/>
            <person name="Brannstrom I.O."/>
            <person name="Guillou S."/>
            <person name="Cros-Aarteil S."/>
            <person name="Calhoun S."/>
            <person name="Haridas S."/>
            <person name="Kuo A."/>
            <person name="Mondo S."/>
            <person name="Pangilinan J."/>
            <person name="Riley R."/>
            <person name="LaButti K."/>
            <person name="Andreopoulos B."/>
            <person name="Lipzen A."/>
            <person name="Chen C."/>
            <person name="Yan M."/>
            <person name="Daum C."/>
            <person name="Ng V."/>
            <person name="Clum A."/>
            <person name="Steindorff A."/>
            <person name="Ohm R.A."/>
            <person name="Martin F."/>
            <person name="Silar P."/>
            <person name="Natvig D.O."/>
            <person name="Lalanne C."/>
            <person name="Gautier V."/>
            <person name="Ament-Velasquez S.L."/>
            <person name="Kruys A."/>
            <person name="Hutchinson M.I."/>
            <person name="Powell A.J."/>
            <person name="Barry K."/>
            <person name="Miller A.N."/>
            <person name="Grigoriev I.V."/>
            <person name="Debuchy R."/>
            <person name="Gladieux P."/>
            <person name="Hiltunen Thoren M."/>
            <person name="Johannesson H."/>
        </authorList>
    </citation>
    <scope>NUCLEOTIDE SEQUENCE</scope>
    <source>
        <strain evidence="1">PSN309</strain>
    </source>
</reference>